<feature type="region of interest" description="Disordered" evidence="1">
    <location>
        <begin position="306"/>
        <end position="333"/>
    </location>
</feature>
<sequence length="333" mass="35272">MDISTRNNGRTVQELLRCAAEEATRAPSVLNTQPWRWHVGEDGLDLHADRTRQLHAIDPAGRLLILSCGAALHHARVALAASGINPSVRRYPDAADPDLLARVRSGGIQPVRAEDAAAADAMRQRRTDRRPFLASGPATGDTLDALHAAATAEDTTLHRIDGDQIAYLRAAEHGAQIIEAKDERRREELREWTGRPAEKGDGVPPETVAGPTPRPVPLRGFGLGDRAALTPGTGDDRSAGYLLLATRTDEPAAWLRAGEAVSAVWLTAISLGLAVSPMSDAVEVPGARALLRSLLPHGGNPQLVLRVGADPGSPPPASPRRPTGDVIGDETGP</sequence>
<feature type="compositionally biased region" description="Basic and acidic residues" evidence="1">
    <location>
        <begin position="188"/>
        <end position="201"/>
    </location>
</feature>
<gene>
    <name evidence="2" type="ORF">GCM10009827_061910</name>
</gene>
<feature type="region of interest" description="Disordered" evidence="1">
    <location>
        <begin position="188"/>
        <end position="215"/>
    </location>
</feature>
<name>A0ABP4M1U2_9ACTN</name>
<keyword evidence="3" id="KW-1185">Reference proteome</keyword>
<feature type="compositionally biased region" description="Basic and acidic residues" evidence="1">
    <location>
        <begin position="122"/>
        <end position="131"/>
    </location>
</feature>
<dbReference type="PANTHER" id="PTHR23026:SF123">
    <property type="entry name" value="NAD(P)H NITROREDUCTASE RV3131-RELATED"/>
    <property type="match status" value="1"/>
</dbReference>
<evidence type="ECO:0000256" key="1">
    <source>
        <dbReference type="SAM" id="MobiDB-lite"/>
    </source>
</evidence>
<comment type="caution">
    <text evidence="2">The sequence shown here is derived from an EMBL/GenBank/DDBJ whole genome shotgun (WGS) entry which is preliminary data.</text>
</comment>
<dbReference type="Proteomes" id="UP001501470">
    <property type="component" value="Unassembled WGS sequence"/>
</dbReference>
<dbReference type="PANTHER" id="PTHR23026">
    <property type="entry name" value="NADPH NITROREDUCTASE"/>
    <property type="match status" value="1"/>
</dbReference>
<organism evidence="2 3">
    <name type="scientific">Dactylosporangium maewongense</name>
    <dbReference type="NCBI Taxonomy" id="634393"/>
    <lineage>
        <taxon>Bacteria</taxon>
        <taxon>Bacillati</taxon>
        <taxon>Actinomycetota</taxon>
        <taxon>Actinomycetes</taxon>
        <taxon>Micromonosporales</taxon>
        <taxon>Micromonosporaceae</taxon>
        <taxon>Dactylosporangium</taxon>
    </lineage>
</organism>
<dbReference type="EMBL" id="BAAAQD010000013">
    <property type="protein sequence ID" value="GAA1535274.1"/>
    <property type="molecule type" value="Genomic_DNA"/>
</dbReference>
<dbReference type="InterPro" id="IPR000415">
    <property type="entry name" value="Nitroreductase-like"/>
</dbReference>
<reference evidence="3" key="1">
    <citation type="journal article" date="2019" name="Int. J. Syst. Evol. Microbiol.">
        <title>The Global Catalogue of Microorganisms (GCM) 10K type strain sequencing project: providing services to taxonomists for standard genome sequencing and annotation.</title>
        <authorList>
            <consortium name="The Broad Institute Genomics Platform"/>
            <consortium name="The Broad Institute Genome Sequencing Center for Infectious Disease"/>
            <person name="Wu L."/>
            <person name="Ma J."/>
        </authorList>
    </citation>
    <scope>NUCLEOTIDE SEQUENCE [LARGE SCALE GENOMIC DNA]</scope>
    <source>
        <strain evidence="3">JCM 15933</strain>
    </source>
</reference>
<evidence type="ECO:0000313" key="3">
    <source>
        <dbReference type="Proteomes" id="UP001501470"/>
    </source>
</evidence>
<protein>
    <submittedName>
        <fullName evidence="2">NAD(P)H nitroreductase</fullName>
    </submittedName>
</protein>
<dbReference type="InterPro" id="IPR050627">
    <property type="entry name" value="Nitroreductase/BluB"/>
</dbReference>
<proteinExistence type="predicted"/>
<feature type="region of interest" description="Disordered" evidence="1">
    <location>
        <begin position="114"/>
        <end position="141"/>
    </location>
</feature>
<dbReference type="Gene3D" id="3.40.109.10">
    <property type="entry name" value="NADH Oxidase"/>
    <property type="match status" value="1"/>
</dbReference>
<dbReference type="SUPFAM" id="SSF55469">
    <property type="entry name" value="FMN-dependent nitroreductase-like"/>
    <property type="match status" value="2"/>
</dbReference>
<dbReference type="NCBIfam" id="NF047509">
    <property type="entry name" value="Rv3131_FMN_oxido"/>
    <property type="match status" value="1"/>
</dbReference>
<evidence type="ECO:0000313" key="2">
    <source>
        <dbReference type="EMBL" id="GAA1535274.1"/>
    </source>
</evidence>
<accession>A0ABP4M1U2</accession>
<dbReference type="RefSeq" id="WP_344505846.1">
    <property type="nucleotide sequence ID" value="NZ_BAAAQD010000013.1"/>
</dbReference>